<evidence type="ECO:0000313" key="3">
    <source>
        <dbReference type="Proteomes" id="UP000414233"/>
    </source>
</evidence>
<reference evidence="2 3" key="1">
    <citation type="submission" date="2019-08" db="EMBL/GenBank/DDBJ databases">
        <authorList>
            <person name="Peeters C."/>
        </authorList>
    </citation>
    <scope>NUCLEOTIDE SEQUENCE [LARGE SCALE GENOMIC DNA]</scope>
    <source>
        <strain evidence="2 3">LMG 30175</strain>
    </source>
</reference>
<evidence type="ECO:0000256" key="1">
    <source>
        <dbReference type="SAM" id="SignalP"/>
    </source>
</evidence>
<keyword evidence="3" id="KW-1185">Reference proteome</keyword>
<dbReference type="AlphaFoldDB" id="A0A5E4T261"/>
<feature type="signal peptide" evidence="1">
    <location>
        <begin position="1"/>
        <end position="28"/>
    </location>
</feature>
<feature type="chain" id="PRO_5023112164" evidence="1">
    <location>
        <begin position="29"/>
        <end position="151"/>
    </location>
</feature>
<accession>A0A5E4T261</accession>
<name>A0A5E4T261_9BURK</name>
<proteinExistence type="predicted"/>
<evidence type="ECO:0000313" key="2">
    <source>
        <dbReference type="EMBL" id="VVD81885.1"/>
    </source>
</evidence>
<dbReference type="Proteomes" id="UP000414233">
    <property type="component" value="Unassembled WGS sequence"/>
</dbReference>
<sequence length="151" mass="16076">MPLSIPRRRICLVLGASLLASASVNLHAQTTVPRYRGTAWLANVQKGVAIVTATLNVTIQDQTGAKITNPSAAVTLPNLRSQPPLRMSPITPPANSVASFQLPVSMTLLEYSQWQLGLPPTATLLYTDASGKNVQVQIVLNLVRLPAGVSQ</sequence>
<dbReference type="RefSeq" id="WP_150696035.1">
    <property type="nucleotide sequence ID" value="NZ_CABPRZ010000003.1"/>
</dbReference>
<dbReference type="EMBL" id="CABPRZ010000003">
    <property type="protein sequence ID" value="VVD81885.1"/>
    <property type="molecule type" value="Genomic_DNA"/>
</dbReference>
<protein>
    <submittedName>
        <fullName evidence="2">Uncharacterized protein</fullName>
    </submittedName>
</protein>
<gene>
    <name evidence="2" type="ORF">PTE30175_01107</name>
</gene>
<organism evidence="2 3">
    <name type="scientific">Pandoraea terrae</name>
    <dbReference type="NCBI Taxonomy" id="1537710"/>
    <lineage>
        <taxon>Bacteria</taxon>
        <taxon>Pseudomonadati</taxon>
        <taxon>Pseudomonadota</taxon>
        <taxon>Betaproteobacteria</taxon>
        <taxon>Burkholderiales</taxon>
        <taxon>Burkholderiaceae</taxon>
        <taxon>Pandoraea</taxon>
    </lineage>
</organism>
<keyword evidence="1" id="KW-0732">Signal</keyword>